<proteinExistence type="predicted"/>
<dbReference type="Proteomes" id="UP001501468">
    <property type="component" value="Unassembled WGS sequence"/>
</dbReference>
<evidence type="ECO:0008006" key="5">
    <source>
        <dbReference type="Google" id="ProtNLM"/>
    </source>
</evidence>
<sequence>MHGGVVMPVLRRRARAALAAWAAASVLVGAAGACTSDTSDTSRPAPPTVDGPSMTTLPEGGGTVTADRLDPPKRAKGELSRIVVRNADGIFWDGSKETRALTRKGQKYRLSGRCLPTTTGGRLVVEVLGPGGGGAVEGEPSQPVPGPPVAAVTVPCDGNEVTLDVDRLPASSGELMVAEATSQVSVGWVVLSQVT</sequence>
<accession>A0ABP7DN36</accession>
<organism evidence="3 4">
    <name type="scientific">Terrabacter ginsenosidimutans</name>
    <dbReference type="NCBI Taxonomy" id="490575"/>
    <lineage>
        <taxon>Bacteria</taxon>
        <taxon>Bacillati</taxon>
        <taxon>Actinomycetota</taxon>
        <taxon>Actinomycetes</taxon>
        <taxon>Micrococcales</taxon>
        <taxon>Intrasporangiaceae</taxon>
        <taxon>Terrabacter</taxon>
    </lineage>
</organism>
<evidence type="ECO:0000313" key="4">
    <source>
        <dbReference type="Proteomes" id="UP001501468"/>
    </source>
</evidence>
<feature type="chain" id="PRO_5046099616" description="Lipoprotein" evidence="2">
    <location>
        <begin position="31"/>
        <end position="195"/>
    </location>
</feature>
<comment type="caution">
    <text evidence="3">The sequence shown here is derived from an EMBL/GenBank/DDBJ whole genome shotgun (WGS) entry which is preliminary data.</text>
</comment>
<protein>
    <recommendedName>
        <fullName evidence="5">Lipoprotein</fullName>
    </recommendedName>
</protein>
<dbReference type="EMBL" id="BAABDC010000003">
    <property type="protein sequence ID" value="GAA3705621.1"/>
    <property type="molecule type" value="Genomic_DNA"/>
</dbReference>
<name>A0ABP7DN36_9MICO</name>
<gene>
    <name evidence="3" type="ORF">GCM10022399_22980</name>
</gene>
<feature type="signal peptide" evidence="2">
    <location>
        <begin position="1"/>
        <end position="30"/>
    </location>
</feature>
<evidence type="ECO:0000256" key="1">
    <source>
        <dbReference type="SAM" id="MobiDB-lite"/>
    </source>
</evidence>
<evidence type="ECO:0000313" key="3">
    <source>
        <dbReference type="EMBL" id="GAA3705621.1"/>
    </source>
</evidence>
<keyword evidence="2" id="KW-0732">Signal</keyword>
<reference evidence="4" key="1">
    <citation type="journal article" date="2019" name="Int. J. Syst. Evol. Microbiol.">
        <title>The Global Catalogue of Microorganisms (GCM) 10K type strain sequencing project: providing services to taxonomists for standard genome sequencing and annotation.</title>
        <authorList>
            <consortium name="The Broad Institute Genomics Platform"/>
            <consortium name="The Broad Institute Genome Sequencing Center for Infectious Disease"/>
            <person name="Wu L."/>
            <person name="Ma J."/>
        </authorList>
    </citation>
    <scope>NUCLEOTIDE SEQUENCE [LARGE SCALE GENOMIC DNA]</scope>
    <source>
        <strain evidence="4">JCM 17125</strain>
    </source>
</reference>
<keyword evidence="4" id="KW-1185">Reference proteome</keyword>
<evidence type="ECO:0000256" key="2">
    <source>
        <dbReference type="SAM" id="SignalP"/>
    </source>
</evidence>
<feature type="region of interest" description="Disordered" evidence="1">
    <location>
        <begin position="34"/>
        <end position="72"/>
    </location>
</feature>